<comment type="caution">
    <text evidence="2">The sequence shown here is derived from an EMBL/GenBank/DDBJ whole genome shotgun (WGS) entry which is preliminary data.</text>
</comment>
<proteinExistence type="predicted"/>
<organism evidence="2 3">
    <name type="scientific">Pseudothauera rhizosphaerae</name>
    <dbReference type="NCBI Taxonomy" id="2565932"/>
    <lineage>
        <taxon>Bacteria</taxon>
        <taxon>Pseudomonadati</taxon>
        <taxon>Pseudomonadota</taxon>
        <taxon>Betaproteobacteria</taxon>
        <taxon>Rhodocyclales</taxon>
        <taxon>Zoogloeaceae</taxon>
        <taxon>Pseudothauera</taxon>
    </lineage>
</organism>
<keyword evidence="3" id="KW-1185">Reference proteome</keyword>
<gene>
    <name evidence="2" type="ORF">E6O51_01915</name>
</gene>
<evidence type="ECO:0000256" key="1">
    <source>
        <dbReference type="SAM" id="MobiDB-lite"/>
    </source>
</evidence>
<sequence>MGEGWGEGASRRDAGSVLARRPPLPRPLSREGRGEKWFAGLAHGSSPRARTTSAQGRYL</sequence>
<dbReference type="AlphaFoldDB" id="A0A4S4AZ25"/>
<dbReference type="Proteomes" id="UP000307956">
    <property type="component" value="Unassembled WGS sequence"/>
</dbReference>
<reference evidence="2 3" key="1">
    <citation type="submission" date="2019-04" db="EMBL/GenBank/DDBJ databases">
        <title>Azoarcus rhizosphaerae sp. nov. isolated from rhizosphere of Ficus religiosa.</title>
        <authorList>
            <person name="Lin S.-Y."/>
            <person name="Hameed A."/>
            <person name="Hsu Y.-H."/>
            <person name="Young C.-C."/>
        </authorList>
    </citation>
    <scope>NUCLEOTIDE SEQUENCE [LARGE SCALE GENOMIC DNA]</scope>
    <source>
        <strain evidence="2 3">CC-YHH848</strain>
    </source>
</reference>
<feature type="compositionally biased region" description="Polar residues" evidence="1">
    <location>
        <begin position="48"/>
        <end position="59"/>
    </location>
</feature>
<name>A0A4S4AZ25_9RHOO</name>
<feature type="region of interest" description="Disordered" evidence="1">
    <location>
        <begin position="1"/>
        <end position="59"/>
    </location>
</feature>
<evidence type="ECO:0000313" key="2">
    <source>
        <dbReference type="EMBL" id="THF65380.1"/>
    </source>
</evidence>
<accession>A0A4S4AZ25</accession>
<evidence type="ECO:0000313" key="3">
    <source>
        <dbReference type="Proteomes" id="UP000307956"/>
    </source>
</evidence>
<protein>
    <submittedName>
        <fullName evidence="2">Uncharacterized protein</fullName>
    </submittedName>
</protein>
<dbReference type="EMBL" id="SSOD01000001">
    <property type="protein sequence ID" value="THF65380.1"/>
    <property type="molecule type" value="Genomic_DNA"/>
</dbReference>